<organism evidence="1 2">
    <name type="scientific">Oncorhynchus mykiss</name>
    <name type="common">Rainbow trout</name>
    <name type="synonym">Salmo gairdneri</name>
    <dbReference type="NCBI Taxonomy" id="8022"/>
    <lineage>
        <taxon>Eukaryota</taxon>
        <taxon>Metazoa</taxon>
        <taxon>Chordata</taxon>
        <taxon>Craniata</taxon>
        <taxon>Vertebrata</taxon>
        <taxon>Euteleostomi</taxon>
        <taxon>Actinopterygii</taxon>
        <taxon>Neopterygii</taxon>
        <taxon>Teleostei</taxon>
        <taxon>Protacanthopterygii</taxon>
        <taxon>Salmoniformes</taxon>
        <taxon>Salmonidae</taxon>
        <taxon>Salmoninae</taxon>
        <taxon>Oncorhynchus</taxon>
    </lineage>
</organism>
<evidence type="ECO:0000313" key="1">
    <source>
        <dbReference type="Ensembl" id="ENSOMYP00000143211.1"/>
    </source>
</evidence>
<protein>
    <submittedName>
        <fullName evidence="1">Protein O-glucosyltransferase 3</fullName>
    </submittedName>
</protein>
<sequence length="141" mass="16332">MCSLLFIGEFVCAGLCPFINKYDHGPFLTVRWSNKTEQALFFGRDSREECLHMVTLSKKRGRDLGKTNLAGFFDLFKYKYQVNLMLGNSLVLKQNSPNHFYTHLKKPGTHYIPIDDISYCILCNCMIIDGHHYYICINDCC</sequence>
<dbReference type="GeneTree" id="ENSGT00940000159028"/>
<dbReference type="AlphaFoldDB" id="A0A8K9Y7H5"/>
<evidence type="ECO:0000313" key="2">
    <source>
        <dbReference type="Proteomes" id="UP000694395"/>
    </source>
</evidence>
<reference evidence="1" key="2">
    <citation type="submission" date="2025-08" db="UniProtKB">
        <authorList>
            <consortium name="Ensembl"/>
        </authorList>
    </citation>
    <scope>IDENTIFICATION</scope>
</reference>
<accession>A0A8K9Y7H5</accession>
<reference evidence="1" key="3">
    <citation type="submission" date="2025-09" db="UniProtKB">
        <authorList>
            <consortium name="Ensembl"/>
        </authorList>
    </citation>
    <scope>IDENTIFICATION</scope>
</reference>
<name>A0A8K9Y7H5_ONCMY</name>
<dbReference type="Proteomes" id="UP000694395">
    <property type="component" value="Chromosome 10"/>
</dbReference>
<proteinExistence type="predicted"/>
<keyword evidence="2" id="KW-1185">Reference proteome</keyword>
<reference evidence="1" key="1">
    <citation type="submission" date="2020-07" db="EMBL/GenBank/DDBJ databases">
        <title>A long reads based de novo assembly of the rainbow trout Arlee double haploid line genome.</title>
        <authorList>
            <person name="Gao G."/>
            <person name="Palti Y."/>
        </authorList>
    </citation>
    <scope>NUCLEOTIDE SEQUENCE [LARGE SCALE GENOMIC DNA]</scope>
</reference>
<dbReference type="Ensembl" id="ENSOMYT00000138504.1">
    <property type="protein sequence ID" value="ENSOMYP00000143211.1"/>
    <property type="gene ID" value="ENSOMYG00000046072.2"/>
</dbReference>